<dbReference type="KEGG" id="vg:10327591"/>
<dbReference type="GeneID" id="10327591"/>
<dbReference type="Proteomes" id="UP000006523">
    <property type="component" value="Segment"/>
</dbReference>
<dbReference type="SUPFAM" id="SSF52833">
    <property type="entry name" value="Thioredoxin-like"/>
    <property type="match status" value="1"/>
</dbReference>
<reference evidence="1 2" key="1">
    <citation type="journal article" date="2010" name="Environ. Microbiol.">
        <title>Genomic analysis of oceanic cyanobacterial myoviruses compared with T4-like myoviruses from diverse hosts and environments.</title>
        <authorList>
            <person name="Sullivan M.B."/>
            <person name="Huang K.H."/>
            <person name="Ignacio-Espinoza J.C."/>
            <person name="Berlin A.M."/>
            <person name="Kelly L."/>
            <person name="Weigele P.R."/>
            <person name="DeFrancesco A.S."/>
            <person name="Kern S.E."/>
            <person name="Thompson L.R."/>
            <person name="Young S."/>
            <person name="Yandava C."/>
            <person name="Fu R."/>
            <person name="Krastins B."/>
            <person name="Chase M."/>
            <person name="Sarracino D."/>
            <person name="Osburne M.S."/>
            <person name="Henn M.R."/>
            <person name="Chisholm S.W."/>
        </authorList>
    </citation>
    <scope>NUCLEOTIDE SEQUENCE [LARGE SCALE GENOMIC DNA]</scope>
    <source>
        <strain evidence="1">6501-1</strain>
    </source>
</reference>
<sequence length="71" mass="8410">MECDRTKMLLKSLKNLQIEIQEYILGKQFSQRQFEMEFGVNAQYPQINIGVEHVGGLKDMLHWLDDRGHFL</sequence>
<evidence type="ECO:0000313" key="2">
    <source>
        <dbReference type="Proteomes" id="UP000006523"/>
    </source>
</evidence>
<proteinExistence type="predicted"/>
<dbReference type="PROSITE" id="PS51354">
    <property type="entry name" value="GLUTAREDOXIN_2"/>
    <property type="match status" value="1"/>
</dbReference>
<name>E3SI44_9CAUD</name>
<dbReference type="EMBL" id="GU071094">
    <property type="protein sequence ID" value="ADO97313.1"/>
    <property type="molecule type" value="Genomic_DNA"/>
</dbReference>
<protein>
    <submittedName>
        <fullName evidence="1">Glutaredoxin</fullName>
    </submittedName>
</protein>
<dbReference type="Gene3D" id="3.40.30.10">
    <property type="entry name" value="Glutaredoxin"/>
    <property type="match status" value="1"/>
</dbReference>
<gene>
    <name evidence="1" type="primary">nrdC</name>
    <name evidence="1" type="ORF">SSM1_037</name>
</gene>
<evidence type="ECO:0000313" key="1">
    <source>
        <dbReference type="EMBL" id="ADO97313.1"/>
    </source>
</evidence>
<accession>E3SI44</accession>
<dbReference type="OrthoDB" id="19294at10239"/>
<dbReference type="RefSeq" id="YP_004322928.1">
    <property type="nucleotide sequence ID" value="NC_015282.1"/>
</dbReference>
<keyword evidence="2" id="KW-1185">Reference proteome</keyword>
<organism evidence="1 2">
    <name type="scientific">Synechococcus phage S-SM1</name>
    <dbReference type="NCBI Taxonomy" id="444859"/>
    <lineage>
        <taxon>Viruses</taxon>
        <taxon>Duplodnaviria</taxon>
        <taxon>Heunggongvirae</taxon>
        <taxon>Uroviricota</taxon>
        <taxon>Caudoviricetes</taxon>
        <taxon>Pantevenvirales</taxon>
        <taxon>Kyanoviridae</taxon>
        <taxon>Thetisvirus</taxon>
        <taxon>Thetisvirus ssm1</taxon>
    </lineage>
</organism>
<dbReference type="InterPro" id="IPR036249">
    <property type="entry name" value="Thioredoxin-like_sf"/>
</dbReference>